<sequence length="184" mass="20338">MVSARLWVIPSVPTPSMATMTSPWTRLPSAALLPGVICPDTETFRSLSVSTRGGWPVNFQFEEFLHTEIEAKNSLLPVSSHRRSLPLCRPQSAYSMTSPGGHVGGQTTAVYGATGFTGQQRSRDEATAEWTLERPDKRPLHVFSDTLTVLSELHLYLNSSASHHRETEICRGQPVTNMNSEKIM</sequence>
<dbReference type="EMBL" id="SRLO01000844">
    <property type="protein sequence ID" value="TNN45491.1"/>
    <property type="molecule type" value="Genomic_DNA"/>
</dbReference>
<gene>
    <name evidence="1" type="ORF">EYF80_044308</name>
</gene>
<evidence type="ECO:0000313" key="1">
    <source>
        <dbReference type="EMBL" id="TNN45491.1"/>
    </source>
</evidence>
<dbReference type="AlphaFoldDB" id="A0A4Z2FX24"/>
<keyword evidence="2" id="KW-1185">Reference proteome</keyword>
<organism evidence="1 2">
    <name type="scientific">Liparis tanakae</name>
    <name type="common">Tanaka's snailfish</name>
    <dbReference type="NCBI Taxonomy" id="230148"/>
    <lineage>
        <taxon>Eukaryota</taxon>
        <taxon>Metazoa</taxon>
        <taxon>Chordata</taxon>
        <taxon>Craniata</taxon>
        <taxon>Vertebrata</taxon>
        <taxon>Euteleostomi</taxon>
        <taxon>Actinopterygii</taxon>
        <taxon>Neopterygii</taxon>
        <taxon>Teleostei</taxon>
        <taxon>Neoteleostei</taxon>
        <taxon>Acanthomorphata</taxon>
        <taxon>Eupercaria</taxon>
        <taxon>Perciformes</taxon>
        <taxon>Cottioidei</taxon>
        <taxon>Cottales</taxon>
        <taxon>Liparidae</taxon>
        <taxon>Liparis</taxon>
    </lineage>
</organism>
<proteinExistence type="predicted"/>
<accession>A0A4Z2FX24</accession>
<dbReference type="Proteomes" id="UP000314294">
    <property type="component" value="Unassembled WGS sequence"/>
</dbReference>
<name>A0A4Z2FX24_9TELE</name>
<evidence type="ECO:0000313" key="2">
    <source>
        <dbReference type="Proteomes" id="UP000314294"/>
    </source>
</evidence>
<comment type="caution">
    <text evidence="1">The sequence shown here is derived from an EMBL/GenBank/DDBJ whole genome shotgun (WGS) entry which is preliminary data.</text>
</comment>
<reference evidence="1 2" key="1">
    <citation type="submission" date="2019-03" db="EMBL/GenBank/DDBJ databases">
        <title>First draft genome of Liparis tanakae, snailfish: a comprehensive survey of snailfish specific genes.</title>
        <authorList>
            <person name="Kim W."/>
            <person name="Song I."/>
            <person name="Jeong J.-H."/>
            <person name="Kim D."/>
            <person name="Kim S."/>
            <person name="Ryu S."/>
            <person name="Song J.Y."/>
            <person name="Lee S.K."/>
        </authorList>
    </citation>
    <scope>NUCLEOTIDE SEQUENCE [LARGE SCALE GENOMIC DNA]</scope>
    <source>
        <tissue evidence="1">Muscle</tissue>
    </source>
</reference>
<protein>
    <submittedName>
        <fullName evidence="1">Uncharacterized protein</fullName>
    </submittedName>
</protein>